<sequence length="91" mass="10083">MSTIFSGHRTLCCLTELLIGSPILMVLSGRQHVSPRFQPHLSDCYKPTLFTTEPPLFSTKTGSTTYRSTMASPNPLNSPPPRYGLRLTLCL</sequence>
<protein>
    <submittedName>
        <fullName evidence="2">(rape) hypothetical protein</fullName>
    </submittedName>
</protein>
<dbReference type="AlphaFoldDB" id="A0A816X6S3"/>
<reference evidence="2" key="1">
    <citation type="submission" date="2021-01" db="EMBL/GenBank/DDBJ databases">
        <authorList>
            <consortium name="Genoscope - CEA"/>
            <person name="William W."/>
        </authorList>
    </citation>
    <scope>NUCLEOTIDE SEQUENCE</scope>
</reference>
<feature type="compositionally biased region" description="Polar residues" evidence="1">
    <location>
        <begin position="58"/>
        <end position="75"/>
    </location>
</feature>
<feature type="non-terminal residue" evidence="2">
    <location>
        <position position="1"/>
    </location>
</feature>
<name>A0A816X6S3_BRANA</name>
<feature type="region of interest" description="Disordered" evidence="1">
    <location>
        <begin position="56"/>
        <end position="81"/>
    </location>
</feature>
<dbReference type="Proteomes" id="UP001295469">
    <property type="component" value="Chromosome A02"/>
</dbReference>
<evidence type="ECO:0000256" key="1">
    <source>
        <dbReference type="SAM" id="MobiDB-lite"/>
    </source>
</evidence>
<proteinExistence type="predicted"/>
<dbReference type="EMBL" id="HG994356">
    <property type="protein sequence ID" value="CAF2143143.1"/>
    <property type="molecule type" value="Genomic_DNA"/>
</dbReference>
<evidence type="ECO:0000313" key="2">
    <source>
        <dbReference type="EMBL" id="CAF2143143.1"/>
    </source>
</evidence>
<accession>A0A816X6S3</accession>
<gene>
    <name evidence="2" type="ORF">DARMORV10_A02P33020.1</name>
</gene>
<organism evidence="2">
    <name type="scientific">Brassica napus</name>
    <name type="common">Rape</name>
    <dbReference type="NCBI Taxonomy" id="3708"/>
    <lineage>
        <taxon>Eukaryota</taxon>
        <taxon>Viridiplantae</taxon>
        <taxon>Streptophyta</taxon>
        <taxon>Embryophyta</taxon>
        <taxon>Tracheophyta</taxon>
        <taxon>Spermatophyta</taxon>
        <taxon>Magnoliopsida</taxon>
        <taxon>eudicotyledons</taxon>
        <taxon>Gunneridae</taxon>
        <taxon>Pentapetalae</taxon>
        <taxon>rosids</taxon>
        <taxon>malvids</taxon>
        <taxon>Brassicales</taxon>
        <taxon>Brassicaceae</taxon>
        <taxon>Brassiceae</taxon>
        <taxon>Brassica</taxon>
    </lineage>
</organism>